<feature type="domain" description="Phosphatidic acid phosphatase type 2/haloperoxidase" evidence="2">
    <location>
        <begin position="86"/>
        <end position="189"/>
    </location>
</feature>
<keyword evidence="4" id="KW-1185">Reference proteome</keyword>
<feature type="transmembrane region" description="Helical" evidence="1">
    <location>
        <begin position="52"/>
        <end position="74"/>
    </location>
</feature>
<evidence type="ECO:0000313" key="3">
    <source>
        <dbReference type="EMBL" id="SDB93535.1"/>
    </source>
</evidence>
<feature type="transmembrane region" description="Helical" evidence="1">
    <location>
        <begin position="149"/>
        <end position="168"/>
    </location>
</feature>
<reference evidence="3 4" key="1">
    <citation type="submission" date="2016-06" db="EMBL/GenBank/DDBJ databases">
        <authorList>
            <person name="Olsen C.W."/>
            <person name="Carey S."/>
            <person name="Hinshaw L."/>
            <person name="Karasin A.I."/>
        </authorList>
    </citation>
    <scope>NUCLEOTIDE SEQUENCE [LARGE SCALE GENOMIC DNA]</scope>
    <source>
        <strain evidence="3 4">LZ-22</strain>
    </source>
</reference>
<keyword evidence="1" id="KW-0472">Membrane</keyword>
<keyword evidence="1" id="KW-0812">Transmembrane</keyword>
<dbReference type="SMART" id="SM00014">
    <property type="entry name" value="acidPPc"/>
    <property type="match status" value="1"/>
</dbReference>
<dbReference type="InterPro" id="IPR000326">
    <property type="entry name" value="PAP2/HPO"/>
</dbReference>
<sequence>MKRTTWVVLCCAAGIAALYRIFVTTLPGQEVDQALMTHLPGLSAGALTPAAVTAAAWMAGAIAPLVGLVALVLVGMAIGRRQFRRYGSALLTIVGAMVTSELLKLVLSRPAIDELPMGNSFPSGHLTAVASVVVALVVLAPLRARAPLAKAGAVLVLAAGWSVVVLQWHRPSDVAAAILVAVGWGAIGSTIASSPGRHVRHVEASVPLLPSRPRMAMR</sequence>
<dbReference type="Gene3D" id="1.20.144.10">
    <property type="entry name" value="Phosphatidic acid phosphatase type 2/haloperoxidase"/>
    <property type="match status" value="1"/>
</dbReference>
<dbReference type="RefSeq" id="WP_092612308.1">
    <property type="nucleotide sequence ID" value="NZ_FMYF01000010.1"/>
</dbReference>
<dbReference type="OrthoDB" id="3240395at2"/>
<dbReference type="SUPFAM" id="SSF48317">
    <property type="entry name" value="Acid phosphatase/Vanadium-dependent haloperoxidase"/>
    <property type="match status" value="1"/>
</dbReference>
<evidence type="ECO:0000259" key="2">
    <source>
        <dbReference type="SMART" id="SM00014"/>
    </source>
</evidence>
<dbReference type="InterPro" id="IPR036938">
    <property type="entry name" value="PAP2/HPO_sf"/>
</dbReference>
<feature type="transmembrane region" description="Helical" evidence="1">
    <location>
        <begin position="86"/>
        <end position="103"/>
    </location>
</feature>
<dbReference type="Proteomes" id="UP000199086">
    <property type="component" value="Unassembled WGS sequence"/>
</dbReference>
<feature type="transmembrane region" description="Helical" evidence="1">
    <location>
        <begin position="174"/>
        <end position="192"/>
    </location>
</feature>
<keyword evidence="1" id="KW-1133">Transmembrane helix</keyword>
<evidence type="ECO:0000256" key="1">
    <source>
        <dbReference type="SAM" id="Phobius"/>
    </source>
</evidence>
<feature type="transmembrane region" description="Helical" evidence="1">
    <location>
        <begin position="123"/>
        <end position="142"/>
    </location>
</feature>
<proteinExistence type="predicted"/>
<name>A0A1G6HHW3_9ACTN</name>
<dbReference type="Pfam" id="PF01569">
    <property type="entry name" value="PAP2"/>
    <property type="match status" value="1"/>
</dbReference>
<protein>
    <submittedName>
        <fullName evidence="3">PAP2 superfamily protein</fullName>
    </submittedName>
</protein>
<dbReference type="STRING" id="1577474.GA0111570_11023"/>
<accession>A0A1G6HHW3</accession>
<gene>
    <name evidence="3" type="ORF">GA0111570_11023</name>
</gene>
<dbReference type="EMBL" id="FMYF01000010">
    <property type="protein sequence ID" value="SDB93535.1"/>
    <property type="molecule type" value="Genomic_DNA"/>
</dbReference>
<dbReference type="AlphaFoldDB" id="A0A1G6HHW3"/>
<organism evidence="3 4">
    <name type="scientific">Raineyella antarctica</name>
    <dbReference type="NCBI Taxonomy" id="1577474"/>
    <lineage>
        <taxon>Bacteria</taxon>
        <taxon>Bacillati</taxon>
        <taxon>Actinomycetota</taxon>
        <taxon>Actinomycetes</taxon>
        <taxon>Propionibacteriales</taxon>
        <taxon>Propionibacteriaceae</taxon>
        <taxon>Raineyella</taxon>
    </lineage>
</organism>
<evidence type="ECO:0000313" key="4">
    <source>
        <dbReference type="Proteomes" id="UP000199086"/>
    </source>
</evidence>